<sequence>MTLAVVCSGQGGQHPDMFATLARMQAARPVLEHVAALTGLSVLDGPLDLAPGALAANRTAQILVAGHALAAHAELAAHGVEAAVFAGYSAGEIAAHGCAGALDVGATLDLMAARGDAMDAACEGAAVQGMLATIGLALAQVEQLAQETGVFVAIVNGADHVVVGGATEALDRFETAAAGRVRHLRRLSVQIASHTPLLEDAAPRFAEAVRMSGWRAPSVPVLSGVDGRAIRDKEEAAHFLALQLHQRLDFRRCLECVFEYGATAVIELGPGRAMTRLIEESFPDMTARAFEDFRTAAGAAKWALRRN</sequence>
<dbReference type="InterPro" id="IPR001227">
    <property type="entry name" value="Ac_transferase_dom_sf"/>
</dbReference>
<dbReference type="Pfam" id="PF00698">
    <property type="entry name" value="Acyl_transf_1"/>
    <property type="match status" value="1"/>
</dbReference>
<evidence type="ECO:0000259" key="1">
    <source>
        <dbReference type="SMART" id="SM00827"/>
    </source>
</evidence>
<protein>
    <submittedName>
        <fullName evidence="2">Acyltransferase domain-containing protein</fullName>
    </submittedName>
</protein>
<evidence type="ECO:0000313" key="3">
    <source>
        <dbReference type="Proteomes" id="UP000289708"/>
    </source>
</evidence>
<dbReference type="GO" id="GO:0005829">
    <property type="term" value="C:cytosol"/>
    <property type="evidence" value="ECO:0007669"/>
    <property type="project" value="TreeGrafter"/>
</dbReference>
<dbReference type="Gene3D" id="3.40.366.10">
    <property type="entry name" value="Malonyl-Coenzyme A Acyl Carrier Protein, domain 2"/>
    <property type="match status" value="1"/>
</dbReference>
<name>A0A4Q0MAB3_9HYPH</name>
<dbReference type="PANTHER" id="PTHR42681:SF6">
    <property type="entry name" value="BLL0263 PROTEIN"/>
    <property type="match status" value="1"/>
</dbReference>
<dbReference type="GO" id="GO:0004314">
    <property type="term" value="F:[acyl-carrier-protein] S-malonyltransferase activity"/>
    <property type="evidence" value="ECO:0007669"/>
    <property type="project" value="TreeGrafter"/>
</dbReference>
<dbReference type="EMBL" id="RYFI01000019">
    <property type="protein sequence ID" value="RXF69933.1"/>
    <property type="molecule type" value="Genomic_DNA"/>
</dbReference>
<dbReference type="PANTHER" id="PTHR42681">
    <property type="entry name" value="MALONYL-COA-ACYL CARRIER PROTEIN TRANSACYLASE, MITOCHONDRIAL"/>
    <property type="match status" value="1"/>
</dbReference>
<dbReference type="InterPro" id="IPR050858">
    <property type="entry name" value="Mal-CoA-ACP_Trans/PKS_FabD"/>
</dbReference>
<dbReference type="GO" id="GO:0006633">
    <property type="term" value="P:fatty acid biosynthetic process"/>
    <property type="evidence" value="ECO:0007669"/>
    <property type="project" value="TreeGrafter"/>
</dbReference>
<proteinExistence type="predicted"/>
<comment type="caution">
    <text evidence="2">The sequence shown here is derived from an EMBL/GenBank/DDBJ whole genome shotgun (WGS) entry which is preliminary data.</text>
</comment>
<dbReference type="InterPro" id="IPR016036">
    <property type="entry name" value="Malonyl_transacylase_ACP-bd"/>
</dbReference>
<dbReference type="SUPFAM" id="SSF55048">
    <property type="entry name" value="Probable ACP-binding domain of malonyl-CoA ACP transacylase"/>
    <property type="match status" value="1"/>
</dbReference>
<gene>
    <name evidence="2" type="ORF">EK403_17500</name>
</gene>
<evidence type="ECO:0000313" key="2">
    <source>
        <dbReference type="EMBL" id="RXF69933.1"/>
    </source>
</evidence>
<organism evidence="2 3">
    <name type="scientific">Hansschlegelia zhihuaiae</name>
    <dbReference type="NCBI Taxonomy" id="405005"/>
    <lineage>
        <taxon>Bacteria</taxon>
        <taxon>Pseudomonadati</taxon>
        <taxon>Pseudomonadota</taxon>
        <taxon>Alphaproteobacteria</taxon>
        <taxon>Hyphomicrobiales</taxon>
        <taxon>Methylopilaceae</taxon>
        <taxon>Hansschlegelia</taxon>
    </lineage>
</organism>
<dbReference type="Gene3D" id="3.30.70.250">
    <property type="entry name" value="Malonyl-CoA ACP transacylase, ACP-binding"/>
    <property type="match status" value="1"/>
</dbReference>
<keyword evidence="2" id="KW-0808">Transferase</keyword>
<reference evidence="2 3" key="1">
    <citation type="submission" date="2018-12" db="EMBL/GenBank/DDBJ databases">
        <title>bacterium Hansschlegelia zhihuaiae S113.</title>
        <authorList>
            <person name="He J."/>
        </authorList>
    </citation>
    <scope>NUCLEOTIDE SEQUENCE [LARGE SCALE GENOMIC DNA]</scope>
    <source>
        <strain evidence="2 3">S 113</strain>
    </source>
</reference>
<keyword evidence="2" id="KW-0012">Acyltransferase</keyword>
<dbReference type="InterPro" id="IPR014043">
    <property type="entry name" value="Acyl_transferase_dom"/>
</dbReference>
<feature type="domain" description="Malonyl-CoA:ACP transacylase (MAT)" evidence="1">
    <location>
        <begin position="6"/>
        <end position="302"/>
    </location>
</feature>
<accession>A0A4Q0MAB3</accession>
<dbReference type="RefSeq" id="WP_128778762.1">
    <property type="nucleotide sequence ID" value="NZ_RYFI01000019.1"/>
</dbReference>
<dbReference type="InterPro" id="IPR016035">
    <property type="entry name" value="Acyl_Trfase/lysoPLipase"/>
</dbReference>
<keyword evidence="3" id="KW-1185">Reference proteome</keyword>
<dbReference type="SUPFAM" id="SSF52151">
    <property type="entry name" value="FabD/lysophospholipase-like"/>
    <property type="match status" value="1"/>
</dbReference>
<dbReference type="SMART" id="SM00827">
    <property type="entry name" value="PKS_AT"/>
    <property type="match status" value="1"/>
</dbReference>
<dbReference type="AlphaFoldDB" id="A0A4Q0MAB3"/>
<dbReference type="Proteomes" id="UP000289708">
    <property type="component" value="Unassembled WGS sequence"/>
</dbReference>
<dbReference type="OrthoDB" id="9808564at2"/>